<evidence type="ECO:0000313" key="5">
    <source>
        <dbReference type="Proteomes" id="UP000051461"/>
    </source>
</evidence>
<evidence type="ECO:0000259" key="3">
    <source>
        <dbReference type="Pfam" id="PF02397"/>
    </source>
</evidence>
<dbReference type="AlphaFoldDB" id="A0A0R1GLW1"/>
<dbReference type="InterPro" id="IPR003362">
    <property type="entry name" value="Bact_transf"/>
</dbReference>
<gene>
    <name evidence="4" type="ORF">FC07_GL001188</name>
</gene>
<organism evidence="4 5">
    <name type="scientific">Loigolactobacillus bifermentans DSM 20003</name>
    <dbReference type="NCBI Taxonomy" id="1423726"/>
    <lineage>
        <taxon>Bacteria</taxon>
        <taxon>Bacillati</taxon>
        <taxon>Bacillota</taxon>
        <taxon>Bacilli</taxon>
        <taxon>Lactobacillales</taxon>
        <taxon>Lactobacillaceae</taxon>
        <taxon>Loigolactobacillus</taxon>
    </lineage>
</organism>
<keyword evidence="5" id="KW-1185">Reference proteome</keyword>
<feature type="transmembrane region" description="Helical" evidence="2">
    <location>
        <begin position="12"/>
        <end position="35"/>
    </location>
</feature>
<accession>A0A0R1GLW1</accession>
<keyword evidence="4" id="KW-0808">Transferase</keyword>
<keyword evidence="2" id="KW-0812">Transmembrane</keyword>
<dbReference type="Proteomes" id="UP000051461">
    <property type="component" value="Unassembled WGS sequence"/>
</dbReference>
<name>A0A0R1GLW1_9LACO</name>
<dbReference type="PANTHER" id="PTHR30576:SF8">
    <property type="entry name" value="UNDECAPRENYL-PHOSPHATE GALACTOSE PHOSPHOTRANSFERASE"/>
    <property type="match status" value="1"/>
</dbReference>
<dbReference type="OrthoDB" id="9808602at2"/>
<comment type="similarity">
    <text evidence="1">Belongs to the bacterial sugar transferase family.</text>
</comment>
<reference evidence="4 5" key="1">
    <citation type="journal article" date="2015" name="Genome Announc.">
        <title>Expanding the biotechnology potential of lactobacilli through comparative genomics of 213 strains and associated genera.</title>
        <authorList>
            <person name="Sun Z."/>
            <person name="Harris H.M."/>
            <person name="McCann A."/>
            <person name="Guo C."/>
            <person name="Argimon S."/>
            <person name="Zhang W."/>
            <person name="Yang X."/>
            <person name="Jeffery I.B."/>
            <person name="Cooney J.C."/>
            <person name="Kagawa T.F."/>
            <person name="Liu W."/>
            <person name="Song Y."/>
            <person name="Salvetti E."/>
            <person name="Wrobel A."/>
            <person name="Rasinkangas P."/>
            <person name="Parkhill J."/>
            <person name="Rea M.C."/>
            <person name="O'Sullivan O."/>
            <person name="Ritari J."/>
            <person name="Douillard F.P."/>
            <person name="Paul Ross R."/>
            <person name="Yang R."/>
            <person name="Briner A.E."/>
            <person name="Felis G.E."/>
            <person name="de Vos W.M."/>
            <person name="Barrangou R."/>
            <person name="Klaenhammer T.R."/>
            <person name="Caufield P.W."/>
            <person name="Cui Y."/>
            <person name="Zhang H."/>
            <person name="O'Toole P.W."/>
        </authorList>
    </citation>
    <scope>NUCLEOTIDE SEQUENCE [LARGE SCALE GENOMIC DNA]</scope>
    <source>
        <strain evidence="4 5">DSM 20003</strain>
    </source>
</reference>
<evidence type="ECO:0000313" key="4">
    <source>
        <dbReference type="EMBL" id="KRK33427.1"/>
    </source>
</evidence>
<sequence length="207" mass="24061">MYTRWFKRSFDVGLSGLLLLLGSPLWLLLAALVRWRLGKPILFKQYRAGRHSQPFQLYKFRTMTDQRDANGQLLPDGDRLTSFGQFLRRTSLDEVPQLLNILKGDMSFIGPRPLLIDYLPLYSHQQIQRHQVRPGLTGLAQVKGRNAIDWETKFDYDLTYAQQLNWRLDSRILWATARKVLKQSDISASDHATMAPFEGSESEHEKR</sequence>
<keyword evidence="2" id="KW-1133">Transmembrane helix</keyword>
<feature type="domain" description="Bacterial sugar transferase" evidence="3">
    <location>
        <begin position="7"/>
        <end position="182"/>
    </location>
</feature>
<dbReference type="RefSeq" id="WP_057905363.1">
    <property type="nucleotide sequence ID" value="NZ_AZDA01000116.1"/>
</dbReference>
<dbReference type="PANTHER" id="PTHR30576">
    <property type="entry name" value="COLANIC BIOSYNTHESIS UDP-GLUCOSE LIPID CARRIER TRANSFERASE"/>
    <property type="match status" value="1"/>
</dbReference>
<protein>
    <submittedName>
        <fullName evidence="4">UDP-galactose phosphate transferase</fullName>
    </submittedName>
</protein>
<evidence type="ECO:0000256" key="1">
    <source>
        <dbReference type="ARBA" id="ARBA00006464"/>
    </source>
</evidence>
<dbReference type="Pfam" id="PF02397">
    <property type="entry name" value="Bac_transf"/>
    <property type="match status" value="1"/>
</dbReference>
<proteinExistence type="inferred from homology"/>
<evidence type="ECO:0000256" key="2">
    <source>
        <dbReference type="SAM" id="Phobius"/>
    </source>
</evidence>
<dbReference type="EMBL" id="AZDA01000116">
    <property type="protein sequence ID" value="KRK33427.1"/>
    <property type="molecule type" value="Genomic_DNA"/>
</dbReference>
<keyword evidence="2" id="KW-0472">Membrane</keyword>
<dbReference type="PATRIC" id="fig|1423726.3.peg.1235"/>
<dbReference type="STRING" id="1423726.FC07_GL001188"/>
<dbReference type="GO" id="GO:0016780">
    <property type="term" value="F:phosphotransferase activity, for other substituted phosphate groups"/>
    <property type="evidence" value="ECO:0007669"/>
    <property type="project" value="TreeGrafter"/>
</dbReference>
<comment type="caution">
    <text evidence="4">The sequence shown here is derived from an EMBL/GenBank/DDBJ whole genome shotgun (WGS) entry which is preliminary data.</text>
</comment>